<reference evidence="1 2" key="1">
    <citation type="submission" date="2017-03" db="EMBL/GenBank/DDBJ databases">
        <authorList>
            <person name="Afonso C.L."/>
            <person name="Miller P.J."/>
            <person name="Scott M.A."/>
            <person name="Spackman E."/>
            <person name="Goraichik I."/>
            <person name="Dimitrov K.M."/>
            <person name="Suarez D.L."/>
            <person name="Swayne D.E."/>
        </authorList>
    </citation>
    <scope>NUCLEOTIDE SEQUENCE [LARGE SCALE GENOMIC DNA]</scope>
    <source>
        <strain evidence="1 2">DNF00076</strain>
    </source>
</reference>
<sequence>MLCPALRAQHGGVSARRLRAAYEASVGEGGRARQKFFFDAFPTNGEDYELIFGYYPELRDSSLYNCAADMVEAFWCHDAIPDSLFYSKVAVVTCGLRYDADAPRYWQARLESVLMRHGRDAEALIDRVASLPLGDQMRFWSFVWSTTLADEGQSKRDFHRGYILRRHPQMVPVYDSARKLFFNGVNLSSEPSPRNFPECE</sequence>
<name>A0A2K0XNG3_9BACT</name>
<dbReference type="Proteomes" id="UP000236634">
    <property type="component" value="Unassembled WGS sequence"/>
</dbReference>
<accession>A0A2K0XNG3</accession>
<dbReference type="AlphaFoldDB" id="A0A2K0XNG3"/>
<evidence type="ECO:0000313" key="2">
    <source>
        <dbReference type="Proteomes" id="UP000236634"/>
    </source>
</evidence>
<dbReference type="EMBL" id="NBAX01000002">
    <property type="protein sequence ID" value="PNP96085.1"/>
    <property type="molecule type" value="Genomic_DNA"/>
</dbReference>
<organism evidence="1 2">
    <name type="scientific">Hoylesella timonensis</name>
    <dbReference type="NCBI Taxonomy" id="386414"/>
    <lineage>
        <taxon>Bacteria</taxon>
        <taxon>Pseudomonadati</taxon>
        <taxon>Bacteroidota</taxon>
        <taxon>Bacteroidia</taxon>
        <taxon>Bacteroidales</taxon>
        <taxon>Prevotellaceae</taxon>
        <taxon>Hoylesella</taxon>
    </lineage>
</organism>
<proteinExistence type="predicted"/>
<evidence type="ECO:0000313" key="1">
    <source>
        <dbReference type="EMBL" id="PNP96085.1"/>
    </source>
</evidence>
<comment type="caution">
    <text evidence="1">The sequence shown here is derived from an EMBL/GenBank/DDBJ whole genome shotgun (WGS) entry which is preliminary data.</text>
</comment>
<gene>
    <name evidence="1" type="ORF">BFS16_03335</name>
</gene>
<protein>
    <submittedName>
        <fullName evidence="1">Uncharacterized protein</fullName>
    </submittedName>
</protein>